<dbReference type="AlphaFoldDB" id="A0A2G9SA57"/>
<proteinExistence type="predicted"/>
<feature type="compositionally biased region" description="Polar residues" evidence="1">
    <location>
        <begin position="317"/>
        <end position="328"/>
    </location>
</feature>
<keyword evidence="3" id="KW-1185">Reference proteome</keyword>
<dbReference type="EMBL" id="KV925635">
    <property type="protein sequence ID" value="PIO37030.1"/>
    <property type="molecule type" value="Genomic_DNA"/>
</dbReference>
<organism evidence="2 3">
    <name type="scientific">Aquarana catesbeiana</name>
    <name type="common">American bullfrog</name>
    <name type="synonym">Rana catesbeiana</name>
    <dbReference type="NCBI Taxonomy" id="8400"/>
    <lineage>
        <taxon>Eukaryota</taxon>
        <taxon>Metazoa</taxon>
        <taxon>Chordata</taxon>
        <taxon>Craniata</taxon>
        <taxon>Vertebrata</taxon>
        <taxon>Euteleostomi</taxon>
        <taxon>Amphibia</taxon>
        <taxon>Batrachia</taxon>
        <taxon>Anura</taxon>
        <taxon>Neobatrachia</taxon>
        <taxon>Ranoidea</taxon>
        <taxon>Ranidae</taxon>
        <taxon>Aquarana</taxon>
    </lineage>
</organism>
<dbReference type="Proteomes" id="UP000228934">
    <property type="component" value="Unassembled WGS sequence"/>
</dbReference>
<feature type="region of interest" description="Disordered" evidence="1">
    <location>
        <begin position="251"/>
        <end position="328"/>
    </location>
</feature>
<evidence type="ECO:0000313" key="3">
    <source>
        <dbReference type="Proteomes" id="UP000228934"/>
    </source>
</evidence>
<reference evidence="3" key="1">
    <citation type="journal article" date="2017" name="Nat. Commun.">
        <title>The North American bullfrog draft genome provides insight into hormonal regulation of long noncoding RNA.</title>
        <authorList>
            <person name="Hammond S.A."/>
            <person name="Warren R.L."/>
            <person name="Vandervalk B.P."/>
            <person name="Kucuk E."/>
            <person name="Khan H."/>
            <person name="Gibb E.A."/>
            <person name="Pandoh P."/>
            <person name="Kirk H."/>
            <person name="Zhao Y."/>
            <person name="Jones M."/>
            <person name="Mungall A.J."/>
            <person name="Coope R."/>
            <person name="Pleasance S."/>
            <person name="Moore R.A."/>
            <person name="Holt R.A."/>
            <person name="Round J.M."/>
            <person name="Ohora S."/>
            <person name="Walle B.V."/>
            <person name="Veldhoen N."/>
            <person name="Helbing C.C."/>
            <person name="Birol I."/>
        </authorList>
    </citation>
    <scope>NUCLEOTIDE SEQUENCE [LARGE SCALE GENOMIC DNA]</scope>
</reference>
<evidence type="ECO:0000256" key="1">
    <source>
        <dbReference type="SAM" id="MobiDB-lite"/>
    </source>
</evidence>
<name>A0A2G9SA57_AQUCT</name>
<feature type="non-terminal residue" evidence="2">
    <location>
        <position position="328"/>
    </location>
</feature>
<gene>
    <name evidence="2" type="ORF">AB205_0004820</name>
</gene>
<feature type="region of interest" description="Disordered" evidence="1">
    <location>
        <begin position="206"/>
        <end position="225"/>
    </location>
</feature>
<dbReference type="OrthoDB" id="6159213at2759"/>
<protein>
    <submittedName>
        <fullName evidence="2">Uncharacterized protein</fullName>
    </submittedName>
</protein>
<accession>A0A2G9SA57</accession>
<evidence type="ECO:0000313" key="2">
    <source>
        <dbReference type="EMBL" id="PIO37030.1"/>
    </source>
</evidence>
<sequence>MFLSRSLLKQTSGYNLTTPLKRPFKRNASELCFHNCNYCLSDLDHKRSKNSLCKLWAYAWILSVWEYCLENCLDDENLLTNEDKTTQDPMREHSRINISWREPHRVSGSEDDEKPEVEEPYFVVTSDVHYFQTTWCGEMWDDYQTNLRHFEEMSGSGKFIQPILEMRETQASWEEQDILEDQAEAQEQIGIKEGTEDQSQIQISSNLWAPNPEEESAVPKAIPGPSYDPTYGGHVLILPVRQSQAYAYPGRPGIVAPRQEQRPAYRSTGRPTIVAPRHAQMRAPNSEEESAVPESIPGPSSAPADMGGPAKMRQRQAPVSQPDISECL</sequence>